<dbReference type="NCBIfam" id="TIGR00229">
    <property type="entry name" value="sensory_box"/>
    <property type="match status" value="1"/>
</dbReference>
<name>A0A2N5XU25_9HYPH</name>
<comment type="caution">
    <text evidence="2">The sequence shown here is derived from an EMBL/GenBank/DDBJ whole genome shotgun (WGS) entry which is preliminary data.</text>
</comment>
<dbReference type="Gene3D" id="3.30.450.20">
    <property type="entry name" value="PAS domain"/>
    <property type="match status" value="1"/>
</dbReference>
<evidence type="ECO:0000313" key="2">
    <source>
        <dbReference type="EMBL" id="PLW78013.1"/>
    </source>
</evidence>
<proteinExistence type="predicted"/>
<dbReference type="OrthoDB" id="266313at2"/>
<organism evidence="2 3">
    <name type="scientific">Cohaesibacter celericrescens</name>
    <dbReference type="NCBI Taxonomy" id="2067669"/>
    <lineage>
        <taxon>Bacteria</taxon>
        <taxon>Pseudomonadati</taxon>
        <taxon>Pseudomonadota</taxon>
        <taxon>Alphaproteobacteria</taxon>
        <taxon>Hyphomicrobiales</taxon>
        <taxon>Cohaesibacteraceae</taxon>
    </lineage>
</organism>
<dbReference type="Pfam" id="PF08447">
    <property type="entry name" value="PAS_3"/>
    <property type="match status" value="1"/>
</dbReference>
<dbReference type="InterPro" id="IPR000014">
    <property type="entry name" value="PAS"/>
</dbReference>
<dbReference type="AlphaFoldDB" id="A0A2N5XU25"/>
<gene>
    <name evidence="2" type="ORF">C0081_06885</name>
</gene>
<evidence type="ECO:0000259" key="1">
    <source>
        <dbReference type="PROSITE" id="PS50112"/>
    </source>
</evidence>
<dbReference type="EMBL" id="PKUQ01000012">
    <property type="protein sequence ID" value="PLW78013.1"/>
    <property type="molecule type" value="Genomic_DNA"/>
</dbReference>
<feature type="domain" description="PAS" evidence="1">
    <location>
        <begin position="25"/>
        <end position="76"/>
    </location>
</feature>
<sequence>MARDTSLTGKEQFFKENELIVSKTNLKGHITYCNQVFLKISGYSEKEILGQPHSVIRHPEMPRCVFDILWETVQNGHEIFAYVVNRCKNGDHYWVNAHVTPSRDKTGSIIGYHSNRRVPDRDILEKSILPLYQKLNDTERSHTNRKTGMQASRQLLDDTLQSQGMRYDEFIARL</sequence>
<accession>A0A2N5XU25</accession>
<dbReference type="InterPro" id="IPR013655">
    <property type="entry name" value="PAS_fold_3"/>
</dbReference>
<protein>
    <submittedName>
        <fullName evidence="2">Chemotaxis protein</fullName>
    </submittedName>
</protein>
<keyword evidence="3" id="KW-1185">Reference proteome</keyword>
<dbReference type="SUPFAM" id="SSF55785">
    <property type="entry name" value="PYP-like sensor domain (PAS domain)"/>
    <property type="match status" value="1"/>
</dbReference>
<dbReference type="CDD" id="cd00130">
    <property type="entry name" value="PAS"/>
    <property type="match status" value="1"/>
</dbReference>
<evidence type="ECO:0000313" key="3">
    <source>
        <dbReference type="Proteomes" id="UP000234881"/>
    </source>
</evidence>
<dbReference type="PROSITE" id="PS50112">
    <property type="entry name" value="PAS"/>
    <property type="match status" value="1"/>
</dbReference>
<dbReference type="Proteomes" id="UP000234881">
    <property type="component" value="Unassembled WGS sequence"/>
</dbReference>
<dbReference type="RefSeq" id="WP_101533103.1">
    <property type="nucleotide sequence ID" value="NZ_JBFHIU010000062.1"/>
</dbReference>
<reference evidence="2 3" key="1">
    <citation type="submission" date="2018-01" db="EMBL/GenBank/DDBJ databases">
        <title>The draft genome sequence of Cohaesibacter sp. H1304.</title>
        <authorList>
            <person name="Wang N.-N."/>
            <person name="Du Z.-J."/>
        </authorList>
    </citation>
    <scope>NUCLEOTIDE SEQUENCE [LARGE SCALE GENOMIC DNA]</scope>
    <source>
        <strain evidence="2 3">H1304</strain>
    </source>
</reference>
<dbReference type="InterPro" id="IPR035965">
    <property type="entry name" value="PAS-like_dom_sf"/>
</dbReference>